<dbReference type="GO" id="GO:0016787">
    <property type="term" value="F:hydrolase activity"/>
    <property type="evidence" value="ECO:0007669"/>
    <property type="project" value="UniProtKB-KW"/>
</dbReference>
<dbReference type="SUPFAM" id="SSF52490">
    <property type="entry name" value="Tubulin nucleotide-binding domain-like"/>
    <property type="match status" value="1"/>
</dbReference>
<dbReference type="GO" id="GO:0046872">
    <property type="term" value="F:metal ion binding"/>
    <property type="evidence" value="ECO:0007669"/>
    <property type="project" value="UniProtKB-KW"/>
</dbReference>
<dbReference type="FunFam" id="3.40.50.1440:FF:000011">
    <property type="entry name" value="Tubulin alpha chain"/>
    <property type="match status" value="1"/>
</dbReference>
<evidence type="ECO:0000256" key="12">
    <source>
        <dbReference type="ARBA" id="ARBA00023134"/>
    </source>
</evidence>
<comment type="similarity">
    <text evidence="4">Belongs to the tubulin family.</text>
</comment>
<comment type="function">
    <text evidence="14">Tubulin is the major constituent of microtubules, a cylinder consisting of laterally associated linear protofilaments composed of alpha- and beta-tubulin heterodimers. Microtubules grow by the addition of GTP-tubulin dimers to the microtubule end, where a stabilizing cap forms. Below the cap, tubulin dimers are in GDP-bound state, owing to GTPase activity of alpha-tubulin.</text>
</comment>
<dbReference type="InterPro" id="IPR036525">
    <property type="entry name" value="Tubulin/FtsZ_GTPase_sf"/>
</dbReference>
<evidence type="ECO:0000259" key="18">
    <source>
        <dbReference type="SMART" id="SM00865"/>
    </source>
</evidence>
<evidence type="ECO:0000256" key="4">
    <source>
        <dbReference type="ARBA" id="ARBA00009636"/>
    </source>
</evidence>
<keyword evidence="10" id="KW-0378">Hydrolase</keyword>
<dbReference type="FunFam" id="3.30.1330.20:FF:000001">
    <property type="entry name" value="Tubulin alpha chain"/>
    <property type="match status" value="1"/>
</dbReference>
<dbReference type="GO" id="GO:0007010">
    <property type="term" value="P:cytoskeleton organization"/>
    <property type="evidence" value="ECO:0007669"/>
    <property type="project" value="UniProtKB-ARBA"/>
</dbReference>
<dbReference type="SUPFAM" id="SSF55307">
    <property type="entry name" value="Tubulin C-terminal domain-like"/>
    <property type="match status" value="1"/>
</dbReference>
<evidence type="ECO:0000256" key="10">
    <source>
        <dbReference type="ARBA" id="ARBA00022801"/>
    </source>
</evidence>
<keyword evidence="6" id="KW-0963">Cytoplasm</keyword>
<dbReference type="InterPro" id="IPR018316">
    <property type="entry name" value="Tubulin/FtsZ_2-layer-sand-dom"/>
</dbReference>
<protein>
    <submittedName>
        <fullName evidence="19">Uncharacterized protein</fullName>
    </submittedName>
</protein>
<comment type="catalytic activity">
    <reaction evidence="15">
        <text>GTP + H2O = GDP + phosphate + H(+)</text>
        <dbReference type="Rhea" id="RHEA:19669"/>
        <dbReference type="ChEBI" id="CHEBI:15377"/>
        <dbReference type="ChEBI" id="CHEBI:15378"/>
        <dbReference type="ChEBI" id="CHEBI:37565"/>
        <dbReference type="ChEBI" id="CHEBI:43474"/>
        <dbReference type="ChEBI" id="CHEBI:58189"/>
    </reaction>
    <physiologicalReaction direction="left-to-right" evidence="15">
        <dbReference type="Rhea" id="RHEA:19670"/>
    </physiologicalReaction>
</comment>
<dbReference type="InterPro" id="IPR004142">
    <property type="entry name" value="NDRG"/>
</dbReference>
<keyword evidence="11" id="KW-0460">Magnesium</keyword>
<dbReference type="InterPro" id="IPR037103">
    <property type="entry name" value="Tubulin/FtsZ-like_C"/>
</dbReference>
<dbReference type="InterPro" id="IPR000217">
    <property type="entry name" value="Tubulin"/>
</dbReference>
<feature type="compositionally biased region" description="Low complexity" evidence="16">
    <location>
        <begin position="301"/>
        <end position="314"/>
    </location>
</feature>
<dbReference type="Gene3D" id="1.10.287.600">
    <property type="entry name" value="Helix hairpin bin"/>
    <property type="match status" value="1"/>
</dbReference>
<dbReference type="PRINTS" id="PR01162">
    <property type="entry name" value="ALPHATUBULIN"/>
</dbReference>
<keyword evidence="13" id="KW-0206">Cytoskeleton</keyword>
<reference evidence="19 20" key="1">
    <citation type="submission" date="2024-05" db="EMBL/GenBank/DDBJ databases">
        <title>Culex pipiens pipiens assembly and annotation.</title>
        <authorList>
            <person name="Alout H."/>
            <person name="Durand T."/>
        </authorList>
    </citation>
    <scope>NUCLEOTIDE SEQUENCE [LARGE SCALE GENOMIC DNA]</scope>
    <source>
        <strain evidence="19">HA-2024</strain>
        <tissue evidence="19">Whole body</tissue>
    </source>
</reference>
<evidence type="ECO:0000256" key="7">
    <source>
        <dbReference type="ARBA" id="ARBA00022701"/>
    </source>
</evidence>
<dbReference type="SUPFAM" id="SSF53474">
    <property type="entry name" value="alpha/beta-Hydrolases"/>
    <property type="match status" value="1"/>
</dbReference>
<dbReference type="InterPro" id="IPR002452">
    <property type="entry name" value="Alpha_tubulin"/>
</dbReference>
<evidence type="ECO:0000256" key="6">
    <source>
        <dbReference type="ARBA" id="ARBA00022490"/>
    </source>
</evidence>
<feature type="domain" description="Tubulin/FtsZ GTPase" evidence="17">
    <location>
        <begin position="405"/>
        <end position="602"/>
    </location>
</feature>
<dbReference type="AlphaFoldDB" id="A0ABD1D1E9"/>
<evidence type="ECO:0000256" key="16">
    <source>
        <dbReference type="SAM" id="MobiDB-lite"/>
    </source>
</evidence>
<evidence type="ECO:0000256" key="11">
    <source>
        <dbReference type="ARBA" id="ARBA00022842"/>
    </source>
</evidence>
<dbReference type="InterPro" id="IPR003008">
    <property type="entry name" value="Tubulin_FtsZ_GTPase"/>
</dbReference>
<dbReference type="InterPro" id="IPR029058">
    <property type="entry name" value="AB_hydrolase_fold"/>
</dbReference>
<evidence type="ECO:0000256" key="9">
    <source>
        <dbReference type="ARBA" id="ARBA00022741"/>
    </source>
</evidence>
<comment type="cofactor">
    <cofactor evidence="1">
        <name>Mg(2+)</name>
        <dbReference type="ChEBI" id="CHEBI:18420"/>
    </cofactor>
</comment>
<name>A0ABD1D1E9_CULPP</name>
<keyword evidence="7" id="KW-0493">Microtubule</keyword>
<dbReference type="Gene3D" id="3.30.1330.20">
    <property type="entry name" value="Tubulin/FtsZ, C-terminal domain"/>
    <property type="match status" value="1"/>
</dbReference>
<comment type="subcellular location">
    <subcellularLocation>
        <location evidence="2">Cytoplasm</location>
        <location evidence="2">Cytoskeleton</location>
    </subcellularLocation>
</comment>
<dbReference type="FunFam" id="1.10.287.600:FF:000001">
    <property type="entry name" value="Tubulin alpha chain"/>
    <property type="match status" value="1"/>
</dbReference>
<dbReference type="SMART" id="SM00864">
    <property type="entry name" value="Tubulin"/>
    <property type="match status" value="1"/>
</dbReference>
<sequence>MGRRRYAVNTEKSGEIIVTVQGDLTQQEKRAVFLTVHDLGCNHASFEEFVNSACMIEIKERSCFIHIDVPGHADNAPNLAENFQFPSLQLLGEELVTVLDFLHVKYVIGLGEGAGANVLARFGLAHPSRLLGLILINVTGSAASVMDAFKTKFISWKGNELGQSAEDFLLYHKFGYQLVGDNPDKEKIVAEFQSRLHSSLNNKNLKQYVKAFMNRKELPLKNCKVDLLMITGVMSPYAGVVEKLYKDLNKEKVTLLKVERAGDVLADAPAKVAQSILLFCKGQGLLTSVAMPGVDRNRAFSTSSGGSTDGTPGSRRLSRGMSMEDYDKPNIRRLSVTINEQLPPIKNSYCNRETISIHIGQAGIQLGNATWELYCLEHGIDRDGKMAESANEPDNVAAADGNSFCGTFFKRSESDRYVPRAILVDTEPTVVDQVRTGPYRELFHPDSLITGQEDSANNFARGHFHIGKQLIEGTMDVIRRTAEESNSLQGFFTFHSFGGGTGSGFSSLLAQKLADSFGKKSKLEVAIYPSPHICTSVVEPYNSVLTTHASMDNADCTFLVDNQAIYDICHNKLRVDRPLYANLNRLISQVVSSITASLRFGGALNVDMNEFQTNLVPYPRIHFPLASFSPVVSVEKANHATLTISDLTSQLFEPDNQMVKCDLRSGKYMACCLLYRGDIVPKDVNAAIAAIKNRRTVQFVDWCPTGFKVGINPKCPVMVPGGDLAPIHRGVSMLASNTAIAEAWRKLDHKFDMMYAKRAFVHWFVNEGMEEAMFAEARENLAALEMDYQEAASEMEEDLPKVDSEDAEEF</sequence>
<dbReference type="CDD" id="cd02186">
    <property type="entry name" value="alpha_tubulin"/>
    <property type="match status" value="1"/>
</dbReference>
<evidence type="ECO:0000313" key="19">
    <source>
        <dbReference type="EMBL" id="KAL1388268.1"/>
    </source>
</evidence>
<keyword evidence="9" id="KW-0547">Nucleotide-binding</keyword>
<dbReference type="SMART" id="SM00865">
    <property type="entry name" value="Tubulin_C"/>
    <property type="match status" value="1"/>
</dbReference>
<accession>A0ABD1D1E9</accession>
<dbReference type="Pfam" id="PF00091">
    <property type="entry name" value="Tubulin"/>
    <property type="match status" value="1"/>
</dbReference>
<dbReference type="PRINTS" id="PR01161">
    <property type="entry name" value="TUBULIN"/>
</dbReference>
<dbReference type="GO" id="GO:0005737">
    <property type="term" value="C:cytoplasm"/>
    <property type="evidence" value="ECO:0007669"/>
    <property type="project" value="UniProtKB-ARBA"/>
</dbReference>
<dbReference type="Proteomes" id="UP001562425">
    <property type="component" value="Unassembled WGS sequence"/>
</dbReference>
<evidence type="ECO:0000256" key="13">
    <source>
        <dbReference type="ARBA" id="ARBA00023212"/>
    </source>
</evidence>
<dbReference type="Pfam" id="PF03953">
    <property type="entry name" value="Tubulin_C"/>
    <property type="match status" value="1"/>
</dbReference>
<evidence type="ECO:0000256" key="14">
    <source>
        <dbReference type="ARBA" id="ARBA00034296"/>
    </source>
</evidence>
<evidence type="ECO:0000259" key="17">
    <source>
        <dbReference type="SMART" id="SM00864"/>
    </source>
</evidence>
<feature type="region of interest" description="Disordered" evidence="16">
    <location>
        <begin position="298"/>
        <end position="321"/>
    </location>
</feature>
<gene>
    <name evidence="19" type="ORF">pipiens_012666</name>
</gene>
<dbReference type="InterPro" id="IPR023123">
    <property type="entry name" value="Tubulin_C"/>
</dbReference>
<evidence type="ECO:0000256" key="3">
    <source>
        <dbReference type="ARBA" id="ARBA00005598"/>
    </source>
</evidence>
<feature type="region of interest" description="Disordered" evidence="16">
    <location>
        <begin position="791"/>
        <end position="810"/>
    </location>
</feature>
<keyword evidence="8" id="KW-0479">Metal-binding</keyword>
<dbReference type="EMBL" id="JBEHCU010008107">
    <property type="protein sequence ID" value="KAL1388268.1"/>
    <property type="molecule type" value="Genomic_DNA"/>
</dbReference>
<dbReference type="InterPro" id="IPR017975">
    <property type="entry name" value="Tubulin_CS"/>
</dbReference>
<dbReference type="Pfam" id="PF03096">
    <property type="entry name" value="Ndr"/>
    <property type="match status" value="1"/>
</dbReference>
<evidence type="ECO:0000256" key="2">
    <source>
        <dbReference type="ARBA" id="ARBA00004245"/>
    </source>
</evidence>
<dbReference type="GO" id="GO:0005874">
    <property type="term" value="C:microtubule"/>
    <property type="evidence" value="ECO:0007669"/>
    <property type="project" value="UniProtKB-KW"/>
</dbReference>
<evidence type="ECO:0000256" key="5">
    <source>
        <dbReference type="ARBA" id="ARBA00011747"/>
    </source>
</evidence>
<evidence type="ECO:0000256" key="1">
    <source>
        <dbReference type="ARBA" id="ARBA00001946"/>
    </source>
</evidence>
<dbReference type="InterPro" id="IPR008280">
    <property type="entry name" value="Tub_FtsZ_C"/>
</dbReference>
<feature type="domain" description="Tubulin/FtsZ 2-layer sandwich" evidence="18">
    <location>
        <begin position="604"/>
        <end position="749"/>
    </location>
</feature>
<dbReference type="GO" id="GO:0005525">
    <property type="term" value="F:GTP binding"/>
    <property type="evidence" value="ECO:0007669"/>
    <property type="project" value="UniProtKB-KW"/>
</dbReference>
<comment type="subunit">
    <text evidence="5">Dimer of alpha and beta chains. A typical microtubule is a hollow water-filled tube with an outer diameter of 25 nm and an inner diameter of 15 nM. Alpha-beta heterodimers associate head-to-tail to form protofilaments running lengthwise along the microtubule wall with the beta-tubulin subunit facing the microtubule plus end conferring a structural polarity. Microtubules usually have 13 protofilaments but different protofilament numbers can be found in some organisms and specialized cells.</text>
</comment>
<proteinExistence type="inferred from homology"/>
<evidence type="ECO:0000256" key="15">
    <source>
        <dbReference type="ARBA" id="ARBA00049117"/>
    </source>
</evidence>
<comment type="caution">
    <text evidence="19">The sequence shown here is derived from an EMBL/GenBank/DDBJ whole genome shotgun (WGS) entry which is preliminary data.</text>
</comment>
<keyword evidence="12" id="KW-0342">GTP-binding</keyword>
<comment type="similarity">
    <text evidence="3">Belongs to the NDRG family.</text>
</comment>
<evidence type="ECO:0000256" key="8">
    <source>
        <dbReference type="ARBA" id="ARBA00022723"/>
    </source>
</evidence>
<keyword evidence="20" id="KW-1185">Reference proteome</keyword>
<dbReference type="PANTHER" id="PTHR11588">
    <property type="entry name" value="TUBULIN"/>
    <property type="match status" value="1"/>
</dbReference>
<dbReference type="PROSITE" id="PS00227">
    <property type="entry name" value="TUBULIN"/>
    <property type="match status" value="1"/>
</dbReference>
<organism evidence="19 20">
    <name type="scientific">Culex pipiens pipiens</name>
    <name type="common">Northern house mosquito</name>
    <dbReference type="NCBI Taxonomy" id="38569"/>
    <lineage>
        <taxon>Eukaryota</taxon>
        <taxon>Metazoa</taxon>
        <taxon>Ecdysozoa</taxon>
        <taxon>Arthropoda</taxon>
        <taxon>Hexapoda</taxon>
        <taxon>Insecta</taxon>
        <taxon>Pterygota</taxon>
        <taxon>Neoptera</taxon>
        <taxon>Endopterygota</taxon>
        <taxon>Diptera</taxon>
        <taxon>Nematocera</taxon>
        <taxon>Culicoidea</taxon>
        <taxon>Culicidae</taxon>
        <taxon>Culicinae</taxon>
        <taxon>Culicini</taxon>
        <taxon>Culex</taxon>
        <taxon>Culex</taxon>
    </lineage>
</organism>
<evidence type="ECO:0000313" key="20">
    <source>
        <dbReference type="Proteomes" id="UP001562425"/>
    </source>
</evidence>
<dbReference type="Gene3D" id="3.40.50.1440">
    <property type="entry name" value="Tubulin/FtsZ, GTPase domain"/>
    <property type="match status" value="1"/>
</dbReference>
<dbReference type="Gene3D" id="3.40.50.1820">
    <property type="entry name" value="alpha/beta hydrolase"/>
    <property type="match status" value="1"/>
</dbReference>